<dbReference type="Pfam" id="PF01252">
    <property type="entry name" value="Peptidase_A8"/>
    <property type="match status" value="1"/>
</dbReference>
<accession>A0ABW0IZ47</accession>
<dbReference type="PANTHER" id="PTHR33695">
    <property type="entry name" value="LIPOPROTEIN SIGNAL PEPTIDASE"/>
    <property type="match status" value="1"/>
</dbReference>
<organism evidence="11 12">
    <name type="scientific">Bosea eneae</name>
    <dbReference type="NCBI Taxonomy" id="151454"/>
    <lineage>
        <taxon>Bacteria</taxon>
        <taxon>Pseudomonadati</taxon>
        <taxon>Pseudomonadota</taxon>
        <taxon>Alphaproteobacteria</taxon>
        <taxon>Hyphomicrobiales</taxon>
        <taxon>Boseaceae</taxon>
        <taxon>Bosea</taxon>
    </lineage>
</organism>
<dbReference type="NCBIfam" id="TIGR00077">
    <property type="entry name" value="lspA"/>
    <property type="match status" value="1"/>
</dbReference>
<gene>
    <name evidence="9 11" type="primary">lspA</name>
    <name evidence="11" type="ORF">ACFPOB_28890</name>
</gene>
<comment type="subcellular location">
    <subcellularLocation>
        <location evidence="9">Cell membrane</location>
        <topology evidence="9">Multi-pass membrane protein</topology>
    </subcellularLocation>
</comment>
<evidence type="ECO:0000256" key="7">
    <source>
        <dbReference type="ARBA" id="ARBA00022989"/>
    </source>
</evidence>
<evidence type="ECO:0000313" key="12">
    <source>
        <dbReference type="Proteomes" id="UP001596053"/>
    </source>
</evidence>
<keyword evidence="5 9" id="KW-0064">Aspartyl protease</keyword>
<comment type="pathway">
    <text evidence="9">Protein modification; lipoprotein biosynthesis (signal peptide cleavage).</text>
</comment>
<keyword evidence="12" id="KW-1185">Reference proteome</keyword>
<evidence type="ECO:0000256" key="5">
    <source>
        <dbReference type="ARBA" id="ARBA00022750"/>
    </source>
</evidence>
<evidence type="ECO:0000256" key="6">
    <source>
        <dbReference type="ARBA" id="ARBA00022801"/>
    </source>
</evidence>
<feature type="active site" evidence="9">
    <location>
        <position position="131"/>
    </location>
</feature>
<dbReference type="EMBL" id="JBHSLW010000080">
    <property type="protein sequence ID" value="MFC5423564.1"/>
    <property type="molecule type" value="Genomic_DNA"/>
</dbReference>
<comment type="caution">
    <text evidence="11">The sequence shown here is derived from an EMBL/GenBank/DDBJ whole genome shotgun (WGS) entry which is preliminary data.</text>
</comment>
<evidence type="ECO:0000256" key="1">
    <source>
        <dbReference type="ARBA" id="ARBA00006139"/>
    </source>
</evidence>
<comment type="similarity">
    <text evidence="1 9 10">Belongs to the peptidase A8 family.</text>
</comment>
<sequence length="182" mass="19589">MTCKESNTVAVASVGQRAMWLGFAFVPALLVDVVTKWLIVTVVMAPPRVIEITSFFNLTLGFNPGVSFGMFQDVFLERPLVLGAIKVAITAGLLVWALRVENMVETVALGLIAGGAAGNVVDRVRQGAVTDFLDFHVGDWHWPTFNMADVAISIGVALLLAGSLRPFRSVFGVQKPSGETER</sequence>
<dbReference type="GO" id="GO:0004190">
    <property type="term" value="F:aspartic-type endopeptidase activity"/>
    <property type="evidence" value="ECO:0007669"/>
    <property type="project" value="UniProtKB-EC"/>
</dbReference>
<dbReference type="Proteomes" id="UP001596053">
    <property type="component" value="Unassembled WGS sequence"/>
</dbReference>
<dbReference type="PRINTS" id="PR00781">
    <property type="entry name" value="LIPOSIGPTASE"/>
</dbReference>
<keyword evidence="4 9" id="KW-0812">Transmembrane</keyword>
<protein>
    <recommendedName>
        <fullName evidence="9">Lipoprotein signal peptidase</fullName>
        <ecNumber evidence="9">3.4.23.36</ecNumber>
    </recommendedName>
    <alternativeName>
        <fullName evidence="9">Prolipoprotein signal peptidase</fullName>
    </alternativeName>
    <alternativeName>
        <fullName evidence="9">Signal peptidase II</fullName>
        <shortName evidence="9">SPase II</shortName>
    </alternativeName>
</protein>
<keyword evidence="8 9" id="KW-0472">Membrane</keyword>
<keyword evidence="3 9" id="KW-0645">Protease</keyword>
<feature type="transmembrane region" description="Helical" evidence="9">
    <location>
        <begin position="20"/>
        <end position="45"/>
    </location>
</feature>
<comment type="catalytic activity">
    <reaction evidence="9">
        <text>Release of signal peptides from bacterial membrane prolipoproteins. Hydrolyzes -Xaa-Yaa-Zaa-|-(S,diacylglyceryl)Cys-, in which Xaa is hydrophobic (preferably Leu), and Yaa (Ala or Ser) and Zaa (Gly or Ala) have small, neutral side chains.</text>
        <dbReference type="EC" id="3.4.23.36"/>
    </reaction>
</comment>
<comment type="caution">
    <text evidence="9">Lacks conserved residue(s) required for the propagation of feature annotation.</text>
</comment>
<evidence type="ECO:0000256" key="4">
    <source>
        <dbReference type="ARBA" id="ARBA00022692"/>
    </source>
</evidence>
<reference evidence="12" key="1">
    <citation type="journal article" date="2019" name="Int. J. Syst. Evol. Microbiol.">
        <title>The Global Catalogue of Microorganisms (GCM) 10K type strain sequencing project: providing services to taxonomists for standard genome sequencing and annotation.</title>
        <authorList>
            <consortium name="The Broad Institute Genomics Platform"/>
            <consortium name="The Broad Institute Genome Sequencing Center for Infectious Disease"/>
            <person name="Wu L."/>
            <person name="Ma J."/>
        </authorList>
    </citation>
    <scope>NUCLEOTIDE SEQUENCE [LARGE SCALE GENOMIC DNA]</scope>
    <source>
        <strain evidence="12">NCAIM B.01391</strain>
    </source>
</reference>
<comment type="function">
    <text evidence="9">This protein specifically catalyzes the removal of signal peptides from prolipoproteins.</text>
</comment>
<name>A0ABW0IZ47_9HYPH</name>
<keyword evidence="2 9" id="KW-1003">Cell membrane</keyword>
<dbReference type="RefSeq" id="WP_318652273.1">
    <property type="nucleotide sequence ID" value="NZ_JBHSLW010000080.1"/>
</dbReference>
<dbReference type="InterPro" id="IPR001872">
    <property type="entry name" value="Peptidase_A8"/>
</dbReference>
<feature type="transmembrane region" description="Helical" evidence="9">
    <location>
        <begin position="140"/>
        <end position="161"/>
    </location>
</feature>
<dbReference type="HAMAP" id="MF_00161">
    <property type="entry name" value="LspA"/>
    <property type="match status" value="1"/>
</dbReference>
<feature type="active site" evidence="9">
    <location>
        <position position="149"/>
    </location>
</feature>
<dbReference type="EC" id="3.4.23.36" evidence="9"/>
<evidence type="ECO:0000256" key="8">
    <source>
        <dbReference type="ARBA" id="ARBA00023136"/>
    </source>
</evidence>
<keyword evidence="7 9" id="KW-1133">Transmembrane helix</keyword>
<evidence type="ECO:0000256" key="2">
    <source>
        <dbReference type="ARBA" id="ARBA00022475"/>
    </source>
</evidence>
<evidence type="ECO:0000256" key="10">
    <source>
        <dbReference type="RuleBase" id="RU004181"/>
    </source>
</evidence>
<keyword evidence="6 9" id="KW-0378">Hydrolase</keyword>
<proteinExistence type="inferred from homology"/>
<feature type="transmembrane region" description="Helical" evidence="9">
    <location>
        <begin position="80"/>
        <end position="98"/>
    </location>
</feature>
<evidence type="ECO:0000256" key="3">
    <source>
        <dbReference type="ARBA" id="ARBA00022670"/>
    </source>
</evidence>
<evidence type="ECO:0000313" key="11">
    <source>
        <dbReference type="EMBL" id="MFC5423564.1"/>
    </source>
</evidence>
<evidence type="ECO:0000256" key="9">
    <source>
        <dbReference type="HAMAP-Rule" id="MF_00161"/>
    </source>
</evidence>
<dbReference type="PANTHER" id="PTHR33695:SF1">
    <property type="entry name" value="LIPOPROTEIN SIGNAL PEPTIDASE"/>
    <property type="match status" value="1"/>
</dbReference>